<feature type="transmembrane region" description="Helical" evidence="1">
    <location>
        <begin position="21"/>
        <end position="42"/>
    </location>
</feature>
<gene>
    <name evidence="2" type="ORF">JR050_16365</name>
</gene>
<keyword evidence="1" id="KW-1133">Transmembrane helix</keyword>
<dbReference type="Pfam" id="PF07454">
    <property type="entry name" value="SpoIIP"/>
    <property type="match status" value="1"/>
</dbReference>
<dbReference type="InterPro" id="IPR010897">
    <property type="entry name" value="Spore_II_P"/>
</dbReference>
<comment type="caution">
    <text evidence="2">The sequence shown here is derived from an EMBL/GenBank/DDBJ whole genome shotgun (WGS) entry which is preliminary data.</text>
</comment>
<proteinExistence type="predicted"/>
<evidence type="ECO:0000313" key="3">
    <source>
        <dbReference type="Proteomes" id="UP001518925"/>
    </source>
</evidence>
<dbReference type="RefSeq" id="WP_204204632.1">
    <property type="nucleotide sequence ID" value="NZ_JAFELM010000042.1"/>
</dbReference>
<evidence type="ECO:0000313" key="2">
    <source>
        <dbReference type="EMBL" id="MBM6619237.1"/>
    </source>
</evidence>
<dbReference type="Proteomes" id="UP001518925">
    <property type="component" value="Unassembled WGS sequence"/>
</dbReference>
<name>A0ABS2DL68_9BACI</name>
<keyword evidence="1" id="KW-0472">Membrane</keyword>
<reference evidence="2 3" key="1">
    <citation type="submission" date="2021-02" db="EMBL/GenBank/DDBJ databases">
        <title>Bacillus sp. RD4P76, an endophyte from a halophyte.</title>
        <authorList>
            <person name="Sun J.-Q."/>
        </authorList>
    </citation>
    <scope>NUCLEOTIDE SEQUENCE [LARGE SCALE GENOMIC DNA]</scope>
    <source>
        <strain evidence="2 3">RD4P76</strain>
    </source>
</reference>
<dbReference type="NCBIfam" id="TIGR02867">
    <property type="entry name" value="spore_II_P"/>
    <property type="match status" value="1"/>
</dbReference>
<protein>
    <submittedName>
        <fullName evidence="2">Stage II sporulation protein P</fullName>
    </submittedName>
</protein>
<accession>A0ABS2DL68</accession>
<keyword evidence="1" id="KW-0812">Transmembrane</keyword>
<keyword evidence="3" id="KW-1185">Reference proteome</keyword>
<organism evidence="2 3">
    <name type="scientific">Bacillus suaedaesalsae</name>
    <dbReference type="NCBI Taxonomy" id="2810349"/>
    <lineage>
        <taxon>Bacteria</taxon>
        <taxon>Bacillati</taxon>
        <taxon>Bacillota</taxon>
        <taxon>Bacilli</taxon>
        <taxon>Bacillales</taxon>
        <taxon>Bacillaceae</taxon>
        <taxon>Bacillus</taxon>
    </lineage>
</organism>
<sequence>MNLNRQQGIMVSLNGTSVKKVILAFAFCFITIFTITGLLTTLKPEYRISSSSVHSITNSFAESSLIFLLGQENRYFLQAVPEGQAIPKYSSVLFQKATSINPDDPRSLLGGELPGFKVFDGELLVAGDGTNYTTMPMESAPPMDVLLAEREAAVQNLQNMDKSEDKEKPVPPVSSTGKDVVFIYHTHTRESFLPLLKGVTNPNEAYHSTANITLVGEKLSSELEERGIGTHLDKTDFTGILNQKGLKYSRSYDASRPIVESAMAQNKDIKFLFDLHRDYQRKEVTTATINGKPYARIFFVIGGEHAKYKENFKLAQDLHESLQKKYPGLSRGITTKQGPGTNGKFNQDLSENSLVIEFGGVDNTLEELNATATAVADVFSEYYWNAEKVNSSAE</sequence>
<dbReference type="EMBL" id="JAFELM010000042">
    <property type="protein sequence ID" value="MBM6619237.1"/>
    <property type="molecule type" value="Genomic_DNA"/>
</dbReference>
<evidence type="ECO:0000256" key="1">
    <source>
        <dbReference type="SAM" id="Phobius"/>
    </source>
</evidence>
<dbReference type="SUPFAM" id="SSF53187">
    <property type="entry name" value="Zn-dependent exopeptidases"/>
    <property type="match status" value="1"/>
</dbReference>